<dbReference type="GO" id="GO:0045892">
    <property type="term" value="P:negative regulation of DNA-templated transcription"/>
    <property type="evidence" value="ECO:0007669"/>
    <property type="project" value="TreeGrafter"/>
</dbReference>
<dbReference type="InterPro" id="IPR050679">
    <property type="entry name" value="Bact_HTH_transcr_reg"/>
</dbReference>
<accession>A0A9W6UYW0</accession>
<dbReference type="AlphaFoldDB" id="A0A9W6UYW0"/>
<dbReference type="Pfam" id="PF07702">
    <property type="entry name" value="UTRA"/>
    <property type="match status" value="1"/>
</dbReference>
<feature type="compositionally biased region" description="Basic residues" evidence="4">
    <location>
        <begin position="82"/>
        <end position="92"/>
    </location>
</feature>
<reference evidence="6" key="1">
    <citation type="submission" date="2023-02" db="EMBL/GenBank/DDBJ databases">
        <title>Kitasatospora phosalacinea NBRC 14627.</title>
        <authorList>
            <person name="Ichikawa N."/>
            <person name="Sato H."/>
            <person name="Tonouchi N."/>
        </authorList>
    </citation>
    <scope>NUCLEOTIDE SEQUENCE</scope>
    <source>
        <strain evidence="6">NBRC 14627</strain>
    </source>
</reference>
<dbReference type="GO" id="GO:0003677">
    <property type="term" value="F:DNA binding"/>
    <property type="evidence" value="ECO:0007669"/>
    <property type="project" value="UniProtKB-KW"/>
</dbReference>
<dbReference type="PRINTS" id="PR00035">
    <property type="entry name" value="HTHGNTR"/>
</dbReference>
<dbReference type="PANTHER" id="PTHR44846:SF17">
    <property type="entry name" value="GNTR-FAMILY TRANSCRIPTIONAL REGULATOR"/>
    <property type="match status" value="1"/>
</dbReference>
<organism evidence="6 7">
    <name type="scientific">Kitasatospora phosalacinea</name>
    <dbReference type="NCBI Taxonomy" id="2065"/>
    <lineage>
        <taxon>Bacteria</taxon>
        <taxon>Bacillati</taxon>
        <taxon>Actinomycetota</taxon>
        <taxon>Actinomycetes</taxon>
        <taxon>Kitasatosporales</taxon>
        <taxon>Streptomycetaceae</taxon>
        <taxon>Kitasatospora</taxon>
    </lineage>
</organism>
<dbReference type="InterPro" id="IPR000524">
    <property type="entry name" value="Tscrpt_reg_HTH_GntR"/>
</dbReference>
<dbReference type="InterPro" id="IPR036390">
    <property type="entry name" value="WH_DNA-bd_sf"/>
</dbReference>
<keyword evidence="3" id="KW-0804">Transcription</keyword>
<dbReference type="Proteomes" id="UP001165041">
    <property type="component" value="Unassembled WGS sequence"/>
</dbReference>
<dbReference type="CDD" id="cd07377">
    <property type="entry name" value="WHTH_GntR"/>
    <property type="match status" value="1"/>
</dbReference>
<dbReference type="InterPro" id="IPR036388">
    <property type="entry name" value="WH-like_DNA-bd_sf"/>
</dbReference>
<dbReference type="SUPFAM" id="SSF46785">
    <property type="entry name" value="Winged helix' DNA-binding domain"/>
    <property type="match status" value="1"/>
</dbReference>
<dbReference type="EMBL" id="BSSA01000003">
    <property type="protein sequence ID" value="GLW69046.1"/>
    <property type="molecule type" value="Genomic_DNA"/>
</dbReference>
<dbReference type="SMART" id="SM00866">
    <property type="entry name" value="UTRA"/>
    <property type="match status" value="1"/>
</dbReference>
<dbReference type="PANTHER" id="PTHR44846">
    <property type="entry name" value="MANNOSYL-D-GLYCERATE TRANSPORT/METABOLISM SYSTEM REPRESSOR MNGR-RELATED"/>
    <property type="match status" value="1"/>
</dbReference>
<name>A0A9W6UYW0_9ACTN</name>
<evidence type="ECO:0000313" key="6">
    <source>
        <dbReference type="EMBL" id="GLW69046.1"/>
    </source>
</evidence>
<protein>
    <submittedName>
        <fullName evidence="6">GntR family transcriptional regulator</fullName>
    </submittedName>
</protein>
<dbReference type="SMART" id="SM00345">
    <property type="entry name" value="HTH_GNTR"/>
    <property type="match status" value="1"/>
</dbReference>
<dbReference type="PROSITE" id="PS50949">
    <property type="entry name" value="HTH_GNTR"/>
    <property type="match status" value="1"/>
</dbReference>
<evidence type="ECO:0000256" key="3">
    <source>
        <dbReference type="ARBA" id="ARBA00023163"/>
    </source>
</evidence>
<dbReference type="Pfam" id="PF00392">
    <property type="entry name" value="GntR"/>
    <property type="match status" value="1"/>
</dbReference>
<dbReference type="RefSeq" id="WP_285734668.1">
    <property type="nucleotide sequence ID" value="NZ_BSSA01000003.1"/>
</dbReference>
<dbReference type="Gene3D" id="3.40.1410.10">
    <property type="entry name" value="Chorismate lyase-like"/>
    <property type="match status" value="1"/>
</dbReference>
<evidence type="ECO:0000313" key="7">
    <source>
        <dbReference type="Proteomes" id="UP001165041"/>
    </source>
</evidence>
<dbReference type="InterPro" id="IPR028978">
    <property type="entry name" value="Chorismate_lyase_/UTRA_dom_sf"/>
</dbReference>
<dbReference type="Gene3D" id="1.10.10.10">
    <property type="entry name" value="Winged helix-like DNA-binding domain superfamily/Winged helix DNA-binding domain"/>
    <property type="match status" value="1"/>
</dbReference>
<evidence type="ECO:0000256" key="2">
    <source>
        <dbReference type="ARBA" id="ARBA00023125"/>
    </source>
</evidence>
<gene>
    <name evidence="6" type="ORF">Kpho02_13450</name>
</gene>
<evidence type="ECO:0000256" key="4">
    <source>
        <dbReference type="SAM" id="MobiDB-lite"/>
    </source>
</evidence>
<proteinExistence type="predicted"/>
<sequence length="261" mass="28776">MRIHRGGTAHPPKYQRLAADLRRRIESGEWADGGRLPVETELEGQYGVARNTVRLAVDALVHEGRVVRVQGKGTYLREPSRHDHRVHARPARRGPLTPSGEVYAAEAEAAGRQLTVDFEVAAVRARRDIAAWLGLRPEDTVMMRRRLCRVDQEPYAIEESHYRAGLAAGTPLMQDRPVPGGDERILAELGRAETAATDHLTARMPNPAEIAWFGLGPGVPLLVNTRVSSDRRGPIRVVETRYAADRARLLYELGEGAPAAG</sequence>
<keyword evidence="2" id="KW-0238">DNA-binding</keyword>
<evidence type="ECO:0000259" key="5">
    <source>
        <dbReference type="PROSITE" id="PS50949"/>
    </source>
</evidence>
<dbReference type="InterPro" id="IPR011663">
    <property type="entry name" value="UTRA"/>
</dbReference>
<comment type="caution">
    <text evidence="6">The sequence shown here is derived from an EMBL/GenBank/DDBJ whole genome shotgun (WGS) entry which is preliminary data.</text>
</comment>
<feature type="region of interest" description="Disordered" evidence="4">
    <location>
        <begin position="79"/>
        <end position="98"/>
    </location>
</feature>
<dbReference type="SUPFAM" id="SSF64288">
    <property type="entry name" value="Chorismate lyase-like"/>
    <property type="match status" value="1"/>
</dbReference>
<keyword evidence="1" id="KW-0805">Transcription regulation</keyword>
<dbReference type="GO" id="GO:0003700">
    <property type="term" value="F:DNA-binding transcription factor activity"/>
    <property type="evidence" value="ECO:0007669"/>
    <property type="project" value="InterPro"/>
</dbReference>
<feature type="domain" description="HTH gntR-type" evidence="5">
    <location>
        <begin position="11"/>
        <end position="79"/>
    </location>
</feature>
<evidence type="ECO:0000256" key="1">
    <source>
        <dbReference type="ARBA" id="ARBA00023015"/>
    </source>
</evidence>